<feature type="domain" description="RNase H type-1" evidence="13">
    <location>
        <begin position="80"/>
        <end position="214"/>
    </location>
</feature>
<feature type="binding site" evidence="12">
    <location>
        <position position="89"/>
    </location>
    <ligand>
        <name>Mg(2+)</name>
        <dbReference type="ChEBI" id="CHEBI:18420"/>
        <label>1</label>
    </ligand>
</feature>
<comment type="caution">
    <text evidence="14">The sequence shown here is derived from an EMBL/GenBank/DDBJ whole genome shotgun (WGS) entry which is preliminary data.</text>
</comment>
<dbReference type="GO" id="GO:0004523">
    <property type="term" value="F:RNA-DNA hybrid ribonuclease activity"/>
    <property type="evidence" value="ECO:0007669"/>
    <property type="project" value="UniProtKB-UniRule"/>
</dbReference>
<gene>
    <name evidence="14" type="ORF">E0F88_08050</name>
</gene>
<dbReference type="InterPro" id="IPR017290">
    <property type="entry name" value="RNase_H_bac"/>
</dbReference>
<keyword evidence="15" id="KW-1185">Reference proteome</keyword>
<evidence type="ECO:0000256" key="3">
    <source>
        <dbReference type="ARBA" id="ARBA00005300"/>
    </source>
</evidence>
<keyword evidence="8 11" id="KW-0255">Endonuclease</keyword>
<keyword evidence="10 11" id="KW-0460">Magnesium</keyword>
<evidence type="ECO:0000259" key="13">
    <source>
        <dbReference type="PROSITE" id="PS50879"/>
    </source>
</evidence>
<dbReference type="Gene3D" id="3.40.970.10">
    <property type="entry name" value="Ribonuclease H1, N-terminal domain"/>
    <property type="match status" value="1"/>
</dbReference>
<comment type="cofactor">
    <cofactor evidence="1">
        <name>Mg(2+)</name>
        <dbReference type="ChEBI" id="CHEBI:18420"/>
    </cofactor>
</comment>
<comment type="catalytic activity">
    <reaction evidence="11">
        <text>Endonucleolytic cleavage to 5'-phosphomonoester.</text>
        <dbReference type="EC" id="3.1.26.4"/>
    </reaction>
</comment>
<name>A0A4R5DPC7_9BACT</name>
<dbReference type="InterPro" id="IPR002156">
    <property type="entry name" value="RNaseH_domain"/>
</dbReference>
<dbReference type="SUPFAM" id="SSF55658">
    <property type="entry name" value="L9 N-domain-like"/>
    <property type="match status" value="1"/>
</dbReference>
<feature type="binding site" evidence="12">
    <location>
        <position position="210"/>
    </location>
    <ligand>
        <name>Mg(2+)</name>
        <dbReference type="ChEBI" id="CHEBI:18420"/>
        <label>1</label>
    </ligand>
</feature>
<comment type="similarity">
    <text evidence="3 11">Belongs to the RNase H family.</text>
</comment>
<evidence type="ECO:0000313" key="15">
    <source>
        <dbReference type="Proteomes" id="UP000294850"/>
    </source>
</evidence>
<dbReference type="InterPro" id="IPR036397">
    <property type="entry name" value="RNaseH_sf"/>
</dbReference>
<dbReference type="Pfam" id="PF01693">
    <property type="entry name" value="Cauli_VI"/>
    <property type="match status" value="1"/>
</dbReference>
<dbReference type="SUPFAM" id="SSF53098">
    <property type="entry name" value="Ribonuclease H-like"/>
    <property type="match status" value="1"/>
</dbReference>
<dbReference type="InterPro" id="IPR011320">
    <property type="entry name" value="RNase_H1_N"/>
</dbReference>
<evidence type="ECO:0000256" key="2">
    <source>
        <dbReference type="ARBA" id="ARBA00004065"/>
    </source>
</evidence>
<dbReference type="InterPro" id="IPR012337">
    <property type="entry name" value="RNaseH-like_sf"/>
</dbReference>
<feature type="binding site" evidence="12">
    <location>
        <position position="127"/>
    </location>
    <ligand>
        <name>Mg(2+)</name>
        <dbReference type="ChEBI" id="CHEBI:18420"/>
        <label>2</label>
    </ligand>
</feature>
<sequence length="214" mass="24405">MAKKTKFYVVWQGRQTGVFTDWKECEAQIKGFEDARFKSFDSLQEAEAAIQKNYWEFVARAGQGPKETKITKVAPASIGKPIKNAIAVDAAWNTASGDMEYQGVYLQTSEKIFLQGPFKDATNNIGEFLAIVHGLAYLQKKESELPIYSDSRTAIAWVKKKHANTKLVLTPRNKPVFEMLQRAERWLATNKFSNPILKWETEYWGENPADFGRK</sequence>
<accession>A0A4R5DPC7</accession>
<organism evidence="14 15">
    <name type="scientific">Dyadobacter psychrotolerans</name>
    <dbReference type="NCBI Taxonomy" id="2541721"/>
    <lineage>
        <taxon>Bacteria</taxon>
        <taxon>Pseudomonadati</taxon>
        <taxon>Bacteroidota</taxon>
        <taxon>Cytophagia</taxon>
        <taxon>Cytophagales</taxon>
        <taxon>Spirosomataceae</taxon>
        <taxon>Dyadobacter</taxon>
    </lineage>
</organism>
<comment type="function">
    <text evidence="2 11">Endonuclease that specifically degrades the RNA of RNA-DNA hybrids.</text>
</comment>
<dbReference type="AlphaFoldDB" id="A0A4R5DPC7"/>
<evidence type="ECO:0000313" key="14">
    <source>
        <dbReference type="EMBL" id="TDE16196.1"/>
    </source>
</evidence>
<evidence type="ECO:0000256" key="11">
    <source>
        <dbReference type="PIRNR" id="PIRNR037839"/>
    </source>
</evidence>
<evidence type="ECO:0000256" key="9">
    <source>
        <dbReference type="ARBA" id="ARBA00022801"/>
    </source>
</evidence>
<keyword evidence="6 11" id="KW-0540">Nuclease</keyword>
<evidence type="ECO:0000256" key="4">
    <source>
        <dbReference type="ARBA" id="ARBA00012180"/>
    </source>
</evidence>
<dbReference type="GO" id="GO:0005737">
    <property type="term" value="C:cytoplasm"/>
    <property type="evidence" value="ECO:0007669"/>
    <property type="project" value="UniProtKB-SubCell"/>
</dbReference>
<feature type="binding site" evidence="12">
    <location>
        <position position="150"/>
    </location>
    <ligand>
        <name>Mg(2+)</name>
        <dbReference type="ChEBI" id="CHEBI:18420"/>
        <label>2</label>
    </ligand>
</feature>
<dbReference type="InterPro" id="IPR037056">
    <property type="entry name" value="RNase_H1_N_sf"/>
</dbReference>
<dbReference type="Pfam" id="PF00075">
    <property type="entry name" value="RNase_H"/>
    <property type="match status" value="1"/>
</dbReference>
<dbReference type="FunFam" id="3.40.970.10:FF:000002">
    <property type="entry name" value="Ribonuclease H"/>
    <property type="match status" value="1"/>
</dbReference>
<keyword evidence="11" id="KW-0963">Cytoplasm</keyword>
<dbReference type="PIRSF" id="PIRSF037839">
    <property type="entry name" value="Ribonuclease_H"/>
    <property type="match status" value="1"/>
</dbReference>
<dbReference type="OrthoDB" id="9811552at2"/>
<comment type="subcellular location">
    <subcellularLocation>
        <location evidence="11">Cytoplasm</location>
    </subcellularLocation>
</comment>
<keyword evidence="12" id="KW-0464">Manganese</keyword>
<dbReference type="GO" id="GO:0046872">
    <property type="term" value="F:metal ion binding"/>
    <property type="evidence" value="ECO:0007669"/>
    <property type="project" value="UniProtKB-KW"/>
</dbReference>
<dbReference type="EMBL" id="SMFL01000003">
    <property type="protein sequence ID" value="TDE16196.1"/>
    <property type="molecule type" value="Genomic_DNA"/>
</dbReference>
<evidence type="ECO:0000256" key="1">
    <source>
        <dbReference type="ARBA" id="ARBA00001946"/>
    </source>
</evidence>
<comment type="cofactor">
    <cofactor evidence="12">
        <name>Mn(2+)</name>
        <dbReference type="ChEBI" id="CHEBI:29035"/>
    </cofactor>
    <cofactor evidence="12">
        <name>Mg(2+)</name>
        <dbReference type="ChEBI" id="CHEBI:18420"/>
    </cofactor>
    <text evidence="12">Binds 2 metal ions per subunit. Manganese or magnesium.</text>
</comment>
<dbReference type="PROSITE" id="PS50879">
    <property type="entry name" value="RNASE_H_1"/>
    <property type="match status" value="1"/>
</dbReference>
<protein>
    <recommendedName>
        <fullName evidence="5 11">Ribonuclease H</fullName>
        <ecNumber evidence="4 11">3.1.26.4</ecNumber>
    </recommendedName>
</protein>
<evidence type="ECO:0000256" key="10">
    <source>
        <dbReference type="ARBA" id="ARBA00022842"/>
    </source>
</evidence>
<dbReference type="InterPro" id="IPR009027">
    <property type="entry name" value="Ribosomal_bL9/RNase_H1_N"/>
</dbReference>
<evidence type="ECO:0000256" key="8">
    <source>
        <dbReference type="ARBA" id="ARBA00022759"/>
    </source>
</evidence>
<evidence type="ECO:0000256" key="6">
    <source>
        <dbReference type="ARBA" id="ARBA00022722"/>
    </source>
</evidence>
<dbReference type="GO" id="GO:0003676">
    <property type="term" value="F:nucleic acid binding"/>
    <property type="evidence" value="ECO:0007669"/>
    <property type="project" value="UniProtKB-UniRule"/>
</dbReference>
<proteinExistence type="inferred from homology"/>
<dbReference type="EC" id="3.1.26.4" evidence="4 11"/>
<evidence type="ECO:0000256" key="12">
    <source>
        <dbReference type="PIRSR" id="PIRSR037839-1"/>
    </source>
</evidence>
<dbReference type="Proteomes" id="UP000294850">
    <property type="component" value="Unassembled WGS sequence"/>
</dbReference>
<dbReference type="Gene3D" id="3.30.420.10">
    <property type="entry name" value="Ribonuclease H-like superfamily/Ribonuclease H"/>
    <property type="match status" value="1"/>
</dbReference>
<evidence type="ECO:0000256" key="5">
    <source>
        <dbReference type="ARBA" id="ARBA00017721"/>
    </source>
</evidence>
<keyword evidence="7 11" id="KW-0479">Metal-binding</keyword>
<keyword evidence="9 11" id="KW-0378">Hydrolase</keyword>
<reference evidence="14 15" key="1">
    <citation type="submission" date="2019-03" db="EMBL/GenBank/DDBJ databases">
        <title>Dyadobacter AR-3-6 sp. nov., isolated from arctic soil.</title>
        <authorList>
            <person name="Chaudhary D.K."/>
        </authorList>
    </citation>
    <scope>NUCLEOTIDE SEQUENCE [LARGE SCALE GENOMIC DNA]</scope>
    <source>
        <strain evidence="14 15">AR-3-6</strain>
    </source>
</reference>
<dbReference type="RefSeq" id="WP_131957728.1">
    <property type="nucleotide sequence ID" value="NZ_SMFL01000003.1"/>
</dbReference>
<evidence type="ECO:0000256" key="7">
    <source>
        <dbReference type="ARBA" id="ARBA00022723"/>
    </source>
</evidence>